<keyword evidence="2" id="KW-0328">Glycosyltransferase</keyword>
<feature type="domain" description="Glycosyltransferase 2-like" evidence="1">
    <location>
        <begin position="18"/>
        <end position="91"/>
    </location>
</feature>
<protein>
    <submittedName>
        <fullName evidence="2">Glycosyltransferase family A protein</fullName>
        <ecNumber evidence="2">2.4.-.-</ecNumber>
    </submittedName>
</protein>
<name>A0ABT7YE01_9BACT</name>
<dbReference type="EC" id="2.4.-.-" evidence="2"/>
<evidence type="ECO:0000259" key="1">
    <source>
        <dbReference type="Pfam" id="PF00535"/>
    </source>
</evidence>
<dbReference type="SUPFAM" id="SSF53448">
    <property type="entry name" value="Nucleotide-diphospho-sugar transferases"/>
    <property type="match status" value="1"/>
</dbReference>
<gene>
    <name evidence="2" type="ORF">QVH07_11375</name>
</gene>
<dbReference type="Proteomes" id="UP001171916">
    <property type="component" value="Unassembled WGS sequence"/>
</dbReference>
<dbReference type="EMBL" id="JAUEPH010000004">
    <property type="protein sequence ID" value="MDN3204755.1"/>
    <property type="molecule type" value="Genomic_DNA"/>
</dbReference>
<keyword evidence="2" id="KW-0808">Transferase</keyword>
<comment type="caution">
    <text evidence="2">The sequence shown here is derived from an EMBL/GenBank/DDBJ whole genome shotgun (WGS) entry which is preliminary data.</text>
</comment>
<dbReference type="GO" id="GO:0016757">
    <property type="term" value="F:glycosyltransferase activity"/>
    <property type="evidence" value="ECO:0007669"/>
    <property type="project" value="UniProtKB-KW"/>
</dbReference>
<keyword evidence="3" id="KW-1185">Reference proteome</keyword>
<evidence type="ECO:0000313" key="2">
    <source>
        <dbReference type="EMBL" id="MDN3204755.1"/>
    </source>
</evidence>
<organism evidence="2 3">
    <name type="scientific">Algoriphagus sediminis</name>
    <dbReference type="NCBI Taxonomy" id="3057113"/>
    <lineage>
        <taxon>Bacteria</taxon>
        <taxon>Pseudomonadati</taxon>
        <taxon>Bacteroidota</taxon>
        <taxon>Cytophagia</taxon>
        <taxon>Cytophagales</taxon>
        <taxon>Cyclobacteriaceae</taxon>
        <taxon>Algoriphagus</taxon>
    </lineage>
</organism>
<dbReference type="RefSeq" id="WP_290000469.1">
    <property type="nucleotide sequence ID" value="NZ_JAUEPH010000004.1"/>
</dbReference>
<dbReference type="InterPro" id="IPR001173">
    <property type="entry name" value="Glyco_trans_2-like"/>
</dbReference>
<reference evidence="2" key="1">
    <citation type="submission" date="2023-06" db="EMBL/GenBank/DDBJ databases">
        <title>Robiginitalea aurantiacus sp. nov. and Algoriphagus sediminis sp. nov., isolated from coastal sediment.</title>
        <authorList>
            <person name="Zhou Z.Y."/>
            <person name="An J."/>
            <person name="Jia Y.W."/>
            <person name="Du Z.J."/>
        </authorList>
    </citation>
    <scope>NUCLEOTIDE SEQUENCE</scope>
    <source>
        <strain evidence="2">C2-7</strain>
    </source>
</reference>
<sequence length="231" mass="26268">MNFDRLVISQNPFGTKRDEPDFRFLSFDEKGLSKSRNRALDLAEAEIVMIADDDLEYCEGFWAKIKKAFNDFPEADGITFKIITPEGAPYKPYPSKAFKHSRKSIFNVSSVEMVFRLDSLKKHGIRFDENFGLGAKFKSGEETIILNDALDKGLNLFFVPENIVIHPLESSGKVLDENFFYSKGALIKRMFHNSGFMILGFLFLMKQVLKSQNQLTLAASIKAIRKGFQAV</sequence>
<accession>A0ABT7YE01</accession>
<dbReference type="InterPro" id="IPR029044">
    <property type="entry name" value="Nucleotide-diphossugar_trans"/>
</dbReference>
<dbReference type="CDD" id="cd00761">
    <property type="entry name" value="Glyco_tranf_GTA_type"/>
    <property type="match status" value="1"/>
</dbReference>
<dbReference type="Pfam" id="PF00535">
    <property type="entry name" value="Glycos_transf_2"/>
    <property type="match status" value="1"/>
</dbReference>
<evidence type="ECO:0000313" key="3">
    <source>
        <dbReference type="Proteomes" id="UP001171916"/>
    </source>
</evidence>
<proteinExistence type="predicted"/>
<dbReference type="Gene3D" id="3.90.550.10">
    <property type="entry name" value="Spore Coat Polysaccharide Biosynthesis Protein SpsA, Chain A"/>
    <property type="match status" value="1"/>
</dbReference>